<organism evidence="2 3">
    <name type="scientific">Halocatena salina</name>
    <dbReference type="NCBI Taxonomy" id="2934340"/>
    <lineage>
        <taxon>Archaea</taxon>
        <taxon>Methanobacteriati</taxon>
        <taxon>Methanobacteriota</taxon>
        <taxon>Stenosarchaea group</taxon>
        <taxon>Halobacteria</taxon>
        <taxon>Halobacteriales</taxon>
        <taxon>Natronomonadaceae</taxon>
        <taxon>Halocatena</taxon>
    </lineage>
</organism>
<protein>
    <submittedName>
        <fullName evidence="2">Uncharacterized protein</fullName>
    </submittedName>
</protein>
<geneLocation type="plasmid" evidence="2 3">
    <name>unnamed2</name>
</geneLocation>
<proteinExistence type="predicted"/>
<dbReference type="EMBL" id="CP096021">
    <property type="protein sequence ID" value="UPM44750.1"/>
    <property type="molecule type" value="Genomic_DNA"/>
</dbReference>
<dbReference type="GeneID" id="71929805"/>
<sequence length="118" mass="12725">METNPHLQQALRRVVAEAHEEAVESFGEGLVDAGLDEPFVAEANIEKLTALDELWDRLVGCTTALPIPGFMSCTVEMQPARAGESEDRSPSARIRLSAVGREDTDGPAVVGATHRAWV</sequence>
<evidence type="ECO:0000256" key="1">
    <source>
        <dbReference type="SAM" id="MobiDB-lite"/>
    </source>
</evidence>
<evidence type="ECO:0000313" key="2">
    <source>
        <dbReference type="EMBL" id="UPM44750.1"/>
    </source>
</evidence>
<keyword evidence="3" id="KW-1185">Reference proteome</keyword>
<evidence type="ECO:0000313" key="3">
    <source>
        <dbReference type="Proteomes" id="UP000831768"/>
    </source>
</evidence>
<keyword evidence="2" id="KW-0614">Plasmid</keyword>
<dbReference type="Proteomes" id="UP000831768">
    <property type="component" value="Plasmid unnamed2"/>
</dbReference>
<dbReference type="RefSeq" id="WP_247995404.1">
    <property type="nucleotide sequence ID" value="NZ_CP096021.1"/>
</dbReference>
<reference evidence="2" key="1">
    <citation type="submission" date="2022-04" db="EMBL/GenBank/DDBJ databases">
        <title>Halocatena sp. nov., isolated from a salt lake.</title>
        <authorList>
            <person name="Cui H.-L."/>
        </authorList>
    </citation>
    <scope>NUCLEOTIDE SEQUENCE</scope>
    <source>
        <strain evidence="2">AD-1</strain>
        <plasmid evidence="2">unnamed2</plasmid>
    </source>
</reference>
<dbReference type="KEGG" id="haad:MW046_17120"/>
<accession>A0A8U0A6E9</accession>
<gene>
    <name evidence="2" type="ORF">MW046_17120</name>
</gene>
<name>A0A8U0A6E9_9EURY</name>
<feature type="region of interest" description="Disordered" evidence="1">
    <location>
        <begin position="97"/>
        <end position="118"/>
    </location>
</feature>
<dbReference type="AlphaFoldDB" id="A0A8U0A6E9"/>